<reference evidence="1 2" key="2">
    <citation type="journal article" date="2013" name="PLoS Genet.">
        <title>Comparative genome structure, secondary metabolite, and effector coding capacity across Cochliobolus pathogens.</title>
        <authorList>
            <person name="Condon B.J."/>
            <person name="Leng Y."/>
            <person name="Wu D."/>
            <person name="Bushley K.E."/>
            <person name="Ohm R.A."/>
            <person name="Otillar R."/>
            <person name="Martin J."/>
            <person name="Schackwitz W."/>
            <person name="Grimwood J."/>
            <person name="MohdZainudin N."/>
            <person name="Xue C."/>
            <person name="Wang R."/>
            <person name="Manning V.A."/>
            <person name="Dhillon B."/>
            <person name="Tu Z.J."/>
            <person name="Steffenson B.J."/>
            <person name="Salamov A."/>
            <person name="Sun H."/>
            <person name="Lowry S."/>
            <person name="LaButti K."/>
            <person name="Han J."/>
            <person name="Copeland A."/>
            <person name="Lindquist E."/>
            <person name="Barry K."/>
            <person name="Schmutz J."/>
            <person name="Baker S.E."/>
            <person name="Ciuffetti L.M."/>
            <person name="Grigoriev I.V."/>
            <person name="Zhong S."/>
            <person name="Turgeon B.G."/>
        </authorList>
    </citation>
    <scope>NUCLEOTIDE SEQUENCE [LARGE SCALE GENOMIC DNA]</scope>
    <source>
        <strain evidence="2">28A</strain>
    </source>
</reference>
<proteinExistence type="predicted"/>
<gene>
    <name evidence="1" type="ORF">SETTUDRAFT_88822</name>
</gene>
<accession>R0IPM8</accession>
<organism evidence="1 2">
    <name type="scientific">Exserohilum turcicum (strain 28A)</name>
    <name type="common">Northern leaf blight fungus</name>
    <name type="synonym">Setosphaeria turcica</name>
    <dbReference type="NCBI Taxonomy" id="671987"/>
    <lineage>
        <taxon>Eukaryota</taxon>
        <taxon>Fungi</taxon>
        <taxon>Dikarya</taxon>
        <taxon>Ascomycota</taxon>
        <taxon>Pezizomycotina</taxon>
        <taxon>Dothideomycetes</taxon>
        <taxon>Pleosporomycetidae</taxon>
        <taxon>Pleosporales</taxon>
        <taxon>Pleosporineae</taxon>
        <taxon>Pleosporaceae</taxon>
        <taxon>Exserohilum</taxon>
    </lineage>
</organism>
<protein>
    <submittedName>
        <fullName evidence="1">Uncharacterized protein</fullName>
    </submittedName>
</protein>
<dbReference type="Proteomes" id="UP000016935">
    <property type="component" value="Unassembled WGS sequence"/>
</dbReference>
<evidence type="ECO:0000313" key="2">
    <source>
        <dbReference type="Proteomes" id="UP000016935"/>
    </source>
</evidence>
<dbReference type="EMBL" id="KB908592">
    <property type="protein sequence ID" value="EOA86656.1"/>
    <property type="molecule type" value="Genomic_DNA"/>
</dbReference>
<sequence length="57" mass="6262">MSNYQLKCLLTSQITTPFANTKDIIVALHNHDLTIKTIVVNSINSNFVHGHKAATAI</sequence>
<reference evidence="1 2" key="1">
    <citation type="journal article" date="2012" name="PLoS Pathog.">
        <title>Diverse lifestyles and strategies of plant pathogenesis encoded in the genomes of eighteen Dothideomycetes fungi.</title>
        <authorList>
            <person name="Ohm R.A."/>
            <person name="Feau N."/>
            <person name="Henrissat B."/>
            <person name="Schoch C.L."/>
            <person name="Horwitz B.A."/>
            <person name="Barry K.W."/>
            <person name="Condon B.J."/>
            <person name="Copeland A.C."/>
            <person name="Dhillon B."/>
            <person name="Glaser F."/>
            <person name="Hesse C.N."/>
            <person name="Kosti I."/>
            <person name="LaButti K."/>
            <person name="Lindquist E.A."/>
            <person name="Lucas S."/>
            <person name="Salamov A.A."/>
            <person name="Bradshaw R.E."/>
            <person name="Ciuffetti L."/>
            <person name="Hamelin R.C."/>
            <person name="Kema G.H.J."/>
            <person name="Lawrence C."/>
            <person name="Scott J.A."/>
            <person name="Spatafora J.W."/>
            <person name="Turgeon B.G."/>
            <person name="de Wit P.J.G.M."/>
            <person name="Zhong S."/>
            <person name="Goodwin S.B."/>
            <person name="Grigoriev I.V."/>
        </authorList>
    </citation>
    <scope>NUCLEOTIDE SEQUENCE [LARGE SCALE GENOMIC DNA]</scope>
    <source>
        <strain evidence="2">28A</strain>
    </source>
</reference>
<dbReference type="OrthoDB" id="3905686at2759"/>
<dbReference type="RefSeq" id="XP_008025285.1">
    <property type="nucleotide sequence ID" value="XM_008027094.1"/>
</dbReference>
<name>R0IPM8_EXST2</name>
<keyword evidence="2" id="KW-1185">Reference proteome</keyword>
<dbReference type="AlphaFoldDB" id="R0IPM8"/>
<dbReference type="HOGENOM" id="CLU_2997940_0_0_1"/>
<dbReference type="GeneID" id="19405733"/>
<evidence type="ECO:0000313" key="1">
    <source>
        <dbReference type="EMBL" id="EOA86656.1"/>
    </source>
</evidence>